<dbReference type="InterPro" id="IPR016160">
    <property type="entry name" value="Ald_DH_CS_CYS"/>
</dbReference>
<dbReference type="Gene3D" id="3.40.309.10">
    <property type="entry name" value="Aldehyde Dehydrogenase, Chain A, domain 2"/>
    <property type="match status" value="1"/>
</dbReference>
<evidence type="ECO:0000256" key="4">
    <source>
        <dbReference type="RuleBase" id="RU003345"/>
    </source>
</evidence>
<proteinExistence type="inferred from homology"/>
<reference evidence="6 7" key="1">
    <citation type="submission" date="2018-01" db="EMBL/GenBank/DDBJ databases">
        <authorList>
            <person name="Clerissi C."/>
        </authorList>
    </citation>
    <scope>NUCLEOTIDE SEQUENCE [LARGE SCALE GENOMIC DNA]</scope>
    <source>
        <strain evidence="6">Cupriavidus taiwanensis STM 3521</strain>
    </source>
</reference>
<dbReference type="InterPro" id="IPR015590">
    <property type="entry name" value="Aldehyde_DH_dom"/>
</dbReference>
<feature type="domain" description="Aldehyde dehydrogenase" evidence="5">
    <location>
        <begin position="19"/>
        <end position="473"/>
    </location>
</feature>
<dbReference type="GO" id="GO:0008802">
    <property type="term" value="F:betaine-aldehyde dehydrogenase (NAD+) activity"/>
    <property type="evidence" value="ECO:0007669"/>
    <property type="project" value="UniProtKB-EC"/>
</dbReference>
<dbReference type="FunFam" id="3.40.605.10:FF:000007">
    <property type="entry name" value="NAD/NADP-dependent betaine aldehyde dehydrogenase"/>
    <property type="match status" value="1"/>
</dbReference>
<dbReference type="AlphaFoldDB" id="A0A975XGD3"/>
<organism evidence="6 7">
    <name type="scientific">Cupriavidus taiwanensis</name>
    <dbReference type="NCBI Taxonomy" id="164546"/>
    <lineage>
        <taxon>Bacteria</taxon>
        <taxon>Pseudomonadati</taxon>
        <taxon>Pseudomonadota</taxon>
        <taxon>Betaproteobacteria</taxon>
        <taxon>Burkholderiales</taxon>
        <taxon>Burkholderiaceae</taxon>
        <taxon>Cupriavidus</taxon>
    </lineage>
</organism>
<accession>A0A975XGD3</accession>
<evidence type="ECO:0000256" key="1">
    <source>
        <dbReference type="ARBA" id="ARBA00009986"/>
    </source>
</evidence>
<dbReference type="RefSeq" id="WP_116341407.1">
    <property type="nucleotide sequence ID" value="NZ_LT976857.1"/>
</dbReference>
<evidence type="ECO:0000313" key="6">
    <source>
        <dbReference type="EMBL" id="SOY68981.1"/>
    </source>
</evidence>
<sequence>MIQTQLYIDGQWQSPIDQGTRAIVSPADESVIAQAAEATRADARLAIAAARKAFDGPWRQTTIRERARLLNRIAELIDRDAEKLAHLESLNTGKTLTESRTDMGDIAATFRYFAGLVASEAGAVNEAPHHVISRTLREPVGVCGLITPWNYPLLQAAWKIAPALGAGNTVVIKPSNLTPLTTHHFTQLVAELDLPPGVFNLVTGGAEVGAELAESLDVDLVSFTGGAYAGESIMKAATGNFKRIGLELGGKNPNIVFADADLDAAVDYALNAAFFHAGQVCSAGSRLMIEDSIYDAFIGRLAERLPRIVIGNGFHGETQMGPVQSAQQHDKILGMVQAGIAEGARLVHGGKRPAGDVYKKGYWLEPTLLADVTADMKIAKEEIFGPVITAERLRSEAEALRAANDTPYGLAAAVWTRDLDKANRMSRALRFGTVWVNDYHPYFPEAPWGGYKASGIGRELARIGLDEYTELKHSYINLAPKAMGWFGA</sequence>
<feature type="active site" evidence="3">
    <location>
        <position position="247"/>
    </location>
</feature>
<dbReference type="InterPro" id="IPR016161">
    <property type="entry name" value="Ald_DH/histidinol_DH"/>
</dbReference>
<evidence type="ECO:0000259" key="5">
    <source>
        <dbReference type="Pfam" id="PF00171"/>
    </source>
</evidence>
<dbReference type="InterPro" id="IPR016163">
    <property type="entry name" value="Ald_DH_C"/>
</dbReference>
<name>A0A975XGD3_9BURK</name>
<dbReference type="EMBL" id="OFSP01000039">
    <property type="protein sequence ID" value="SOY68981.1"/>
    <property type="molecule type" value="Genomic_DNA"/>
</dbReference>
<dbReference type="PROSITE" id="PS00687">
    <property type="entry name" value="ALDEHYDE_DEHYDR_GLU"/>
    <property type="match status" value="1"/>
</dbReference>
<dbReference type="Proteomes" id="UP000256297">
    <property type="component" value="Chromosome CBM2589_a"/>
</dbReference>
<dbReference type="FunFam" id="3.40.309.10:FF:000012">
    <property type="entry name" value="Betaine aldehyde dehydrogenase"/>
    <property type="match status" value="1"/>
</dbReference>
<keyword evidence="2 4" id="KW-0560">Oxidoreductase</keyword>
<dbReference type="InterPro" id="IPR016162">
    <property type="entry name" value="Ald_DH_N"/>
</dbReference>
<dbReference type="InterPro" id="IPR029510">
    <property type="entry name" value="Ald_DH_CS_GLU"/>
</dbReference>
<evidence type="ECO:0000256" key="2">
    <source>
        <dbReference type="ARBA" id="ARBA00023002"/>
    </source>
</evidence>
<protein>
    <submittedName>
        <fullName evidence="6">Betaine aldehyde dehydrogenase</fullName>
        <ecNumber evidence="6">1.2.1.8</ecNumber>
    </submittedName>
</protein>
<evidence type="ECO:0000313" key="7">
    <source>
        <dbReference type="Proteomes" id="UP000256297"/>
    </source>
</evidence>
<dbReference type="SUPFAM" id="SSF53720">
    <property type="entry name" value="ALDH-like"/>
    <property type="match status" value="1"/>
</dbReference>
<dbReference type="EC" id="1.2.1.8" evidence="6"/>
<comment type="similarity">
    <text evidence="1 4">Belongs to the aldehyde dehydrogenase family.</text>
</comment>
<dbReference type="Pfam" id="PF00171">
    <property type="entry name" value="Aldedh"/>
    <property type="match status" value="1"/>
</dbReference>
<comment type="caution">
    <text evidence="6">The sequence shown here is derived from an EMBL/GenBank/DDBJ whole genome shotgun (WGS) entry which is preliminary data.</text>
</comment>
<dbReference type="Gene3D" id="3.40.605.10">
    <property type="entry name" value="Aldehyde Dehydrogenase, Chain A, domain 1"/>
    <property type="match status" value="1"/>
</dbReference>
<dbReference type="PROSITE" id="PS00070">
    <property type="entry name" value="ALDEHYDE_DEHYDR_CYS"/>
    <property type="match status" value="1"/>
</dbReference>
<evidence type="ECO:0000256" key="3">
    <source>
        <dbReference type="PROSITE-ProRule" id="PRU10007"/>
    </source>
</evidence>
<gene>
    <name evidence="6" type="primary">gbsA</name>
    <name evidence="6" type="ORF">CBM2589_A90451</name>
</gene>
<dbReference type="PANTHER" id="PTHR11699">
    <property type="entry name" value="ALDEHYDE DEHYDROGENASE-RELATED"/>
    <property type="match status" value="1"/>
</dbReference>